<name>A0A401T3T2_CHIPU</name>
<accession>A0A401T3T2</accession>
<feature type="region of interest" description="Disordered" evidence="1">
    <location>
        <begin position="1"/>
        <end position="28"/>
    </location>
</feature>
<evidence type="ECO:0000313" key="3">
    <source>
        <dbReference type="Proteomes" id="UP000287033"/>
    </source>
</evidence>
<proteinExistence type="predicted"/>
<dbReference type="AlphaFoldDB" id="A0A401T3T2"/>
<evidence type="ECO:0000256" key="1">
    <source>
        <dbReference type="SAM" id="MobiDB-lite"/>
    </source>
</evidence>
<organism evidence="2 3">
    <name type="scientific">Chiloscyllium punctatum</name>
    <name type="common">Brownbanded bambooshark</name>
    <name type="synonym">Hemiscyllium punctatum</name>
    <dbReference type="NCBI Taxonomy" id="137246"/>
    <lineage>
        <taxon>Eukaryota</taxon>
        <taxon>Metazoa</taxon>
        <taxon>Chordata</taxon>
        <taxon>Craniata</taxon>
        <taxon>Vertebrata</taxon>
        <taxon>Chondrichthyes</taxon>
        <taxon>Elasmobranchii</taxon>
        <taxon>Galeomorphii</taxon>
        <taxon>Galeoidea</taxon>
        <taxon>Orectolobiformes</taxon>
        <taxon>Hemiscylliidae</taxon>
        <taxon>Chiloscyllium</taxon>
    </lineage>
</organism>
<reference evidence="2 3" key="1">
    <citation type="journal article" date="2018" name="Nat. Ecol. Evol.">
        <title>Shark genomes provide insights into elasmobranch evolution and the origin of vertebrates.</title>
        <authorList>
            <person name="Hara Y"/>
            <person name="Yamaguchi K"/>
            <person name="Onimaru K"/>
            <person name="Kadota M"/>
            <person name="Koyanagi M"/>
            <person name="Keeley SD"/>
            <person name="Tatsumi K"/>
            <person name="Tanaka K"/>
            <person name="Motone F"/>
            <person name="Kageyama Y"/>
            <person name="Nozu R"/>
            <person name="Adachi N"/>
            <person name="Nishimura O"/>
            <person name="Nakagawa R"/>
            <person name="Tanegashima C"/>
            <person name="Kiyatake I"/>
            <person name="Matsumoto R"/>
            <person name="Murakumo K"/>
            <person name="Nishida K"/>
            <person name="Terakita A"/>
            <person name="Kuratani S"/>
            <person name="Sato K"/>
            <person name="Hyodo S Kuraku.S."/>
        </authorList>
    </citation>
    <scope>NUCLEOTIDE SEQUENCE [LARGE SCALE GENOMIC DNA]</scope>
</reference>
<gene>
    <name evidence="2" type="ORF">chiPu_0015773</name>
</gene>
<sequence length="175" mass="18385">MISKRGLDGELIDNHSAPPLLWEPRGMNETPLFPDRGCGSLISRGGPDPRLFGYHRAPSRLDARRFPPTHCVRGSAGASGISVSPCGSPDFFLWAAGRGRGSATLPPGESGAGTPSGSAISVISEERSAVSDGLVSRRLYVCLLAVGARAGREKRMGGARLRMCVRHLAGGSLLH</sequence>
<dbReference type="Proteomes" id="UP000287033">
    <property type="component" value="Unassembled WGS sequence"/>
</dbReference>
<evidence type="ECO:0000313" key="2">
    <source>
        <dbReference type="EMBL" id="GCC37270.1"/>
    </source>
</evidence>
<dbReference type="EMBL" id="BEZZ01000971">
    <property type="protein sequence ID" value="GCC37270.1"/>
    <property type="molecule type" value="Genomic_DNA"/>
</dbReference>
<keyword evidence="3" id="KW-1185">Reference proteome</keyword>
<comment type="caution">
    <text evidence="2">The sequence shown here is derived from an EMBL/GenBank/DDBJ whole genome shotgun (WGS) entry which is preliminary data.</text>
</comment>
<protein>
    <submittedName>
        <fullName evidence="2">Uncharacterized protein</fullName>
    </submittedName>
</protein>